<sequence length="146" mass="16439">MRVCGVELTTSEANICLLGQDKGVFEVADCRQRVFTLAKTDSTTAIREFQFSFKKLMEDYKVDEVVIIERAPKGKLAGSAISFKLEAAIQLIDIPVTLMNYSTMKELIKNNKVAIDFNSLGLKKFQQAAFNVAYAYQNQLLYPEKP</sequence>
<dbReference type="InterPro" id="IPR021378">
    <property type="entry name" value="DUF3010"/>
</dbReference>
<dbReference type="AlphaFoldDB" id="A0A9J6RK42"/>
<organism evidence="1 2">
    <name type="scientific">Dasania phycosphaerae</name>
    <dbReference type="NCBI Taxonomy" id="2950436"/>
    <lineage>
        <taxon>Bacteria</taxon>
        <taxon>Pseudomonadati</taxon>
        <taxon>Pseudomonadota</taxon>
        <taxon>Gammaproteobacteria</taxon>
        <taxon>Cellvibrionales</taxon>
        <taxon>Spongiibacteraceae</taxon>
        <taxon>Dasania</taxon>
    </lineage>
</organism>
<name>A0A9J6RK42_9GAMM</name>
<reference evidence="1 2" key="1">
    <citation type="submission" date="2022-12" db="EMBL/GenBank/DDBJ databases">
        <title>Dasania phycosphaerae sp. nov., isolated from particulate material of the south coast of Korea.</title>
        <authorList>
            <person name="Jiang Y."/>
        </authorList>
    </citation>
    <scope>NUCLEOTIDE SEQUENCE [LARGE SCALE GENOMIC DNA]</scope>
    <source>
        <strain evidence="1 2">GY-19</strain>
    </source>
</reference>
<keyword evidence="2" id="KW-1185">Reference proteome</keyword>
<protein>
    <submittedName>
        <fullName evidence="1">DUF3010 family protein</fullName>
    </submittedName>
</protein>
<dbReference type="RefSeq" id="WP_258330932.1">
    <property type="nucleotide sequence ID" value="NZ_JAPTGG010000004.1"/>
</dbReference>
<dbReference type="EMBL" id="JAPTGG010000004">
    <property type="protein sequence ID" value="MCZ0864778.1"/>
    <property type="molecule type" value="Genomic_DNA"/>
</dbReference>
<proteinExistence type="predicted"/>
<evidence type="ECO:0000313" key="2">
    <source>
        <dbReference type="Proteomes" id="UP001069090"/>
    </source>
</evidence>
<gene>
    <name evidence="1" type="ORF">O0V09_06175</name>
</gene>
<evidence type="ECO:0000313" key="1">
    <source>
        <dbReference type="EMBL" id="MCZ0864778.1"/>
    </source>
</evidence>
<dbReference type="Pfam" id="PF11215">
    <property type="entry name" value="DUF3010"/>
    <property type="match status" value="1"/>
</dbReference>
<dbReference type="Proteomes" id="UP001069090">
    <property type="component" value="Unassembled WGS sequence"/>
</dbReference>
<accession>A0A9J6RK42</accession>
<comment type="caution">
    <text evidence="1">The sequence shown here is derived from an EMBL/GenBank/DDBJ whole genome shotgun (WGS) entry which is preliminary data.</text>
</comment>